<dbReference type="EMBL" id="QEAP01001902">
    <property type="protein sequence ID" value="TPX39650.1"/>
    <property type="molecule type" value="Genomic_DNA"/>
</dbReference>
<proteinExistence type="predicted"/>
<gene>
    <name evidence="2" type="ORF">CcCBS67573_g10659</name>
</gene>
<dbReference type="Proteomes" id="UP000320333">
    <property type="component" value="Unassembled WGS sequence"/>
</dbReference>
<protein>
    <submittedName>
        <fullName evidence="2">Uncharacterized protein</fullName>
    </submittedName>
</protein>
<keyword evidence="1" id="KW-0732">Signal</keyword>
<sequence length="228" mass="22526">MFTKSTLLSLALAFANTAIAAPARLVVGSNELCGGFAATGCKDGLTCVLDQFSTAGKCTPKVALGQVCGGVNNPACLDNLTCSDSVKGVCKLKAASLDQTCGGFVGVTCSEGLSCVYAQSGSAGKCKPHSAFGQVCGGIINPACGKNLECSDKLNGVCRLAGAAENQLCGGFAGVGCKEGLSCVYAPGSSGGKCMRKAAVGQVCGGMNNAACADGLTCSDSDKGVCRK</sequence>
<evidence type="ECO:0000313" key="3">
    <source>
        <dbReference type="Proteomes" id="UP000320333"/>
    </source>
</evidence>
<comment type="caution">
    <text evidence="2">The sequence shown here is derived from an EMBL/GenBank/DDBJ whole genome shotgun (WGS) entry which is preliminary data.</text>
</comment>
<reference evidence="2 3" key="1">
    <citation type="journal article" date="2019" name="Sci. Rep.">
        <title>Comparative genomics of chytrid fungi reveal insights into the obligate biotrophic and pathogenic lifestyle of Synchytrium endobioticum.</title>
        <authorList>
            <person name="van de Vossenberg B.T.L.H."/>
            <person name="Warris S."/>
            <person name="Nguyen H.D.T."/>
            <person name="van Gent-Pelzer M.P.E."/>
            <person name="Joly D.L."/>
            <person name="van de Geest H.C."/>
            <person name="Bonants P.J.M."/>
            <person name="Smith D.S."/>
            <person name="Levesque C.A."/>
            <person name="van der Lee T.A.J."/>
        </authorList>
    </citation>
    <scope>NUCLEOTIDE SEQUENCE [LARGE SCALE GENOMIC DNA]</scope>
    <source>
        <strain evidence="2 3">CBS 675.73</strain>
    </source>
</reference>
<feature type="chain" id="PRO_5021347486" evidence="1">
    <location>
        <begin position="21"/>
        <end position="228"/>
    </location>
</feature>
<dbReference type="AlphaFoldDB" id="A0A507CDR5"/>
<keyword evidence="3" id="KW-1185">Reference proteome</keyword>
<feature type="signal peptide" evidence="1">
    <location>
        <begin position="1"/>
        <end position="20"/>
    </location>
</feature>
<name>A0A507CDR5_9FUNG</name>
<evidence type="ECO:0000313" key="2">
    <source>
        <dbReference type="EMBL" id="TPX39650.1"/>
    </source>
</evidence>
<accession>A0A507CDR5</accession>
<organism evidence="2 3">
    <name type="scientific">Chytriomyces confervae</name>
    <dbReference type="NCBI Taxonomy" id="246404"/>
    <lineage>
        <taxon>Eukaryota</taxon>
        <taxon>Fungi</taxon>
        <taxon>Fungi incertae sedis</taxon>
        <taxon>Chytridiomycota</taxon>
        <taxon>Chytridiomycota incertae sedis</taxon>
        <taxon>Chytridiomycetes</taxon>
        <taxon>Chytridiales</taxon>
        <taxon>Chytriomycetaceae</taxon>
        <taxon>Chytriomyces</taxon>
    </lineage>
</organism>
<dbReference type="OrthoDB" id="2094036at2759"/>
<evidence type="ECO:0000256" key="1">
    <source>
        <dbReference type="SAM" id="SignalP"/>
    </source>
</evidence>